<sequence>MIYLLLSVLSSTTLFVVFKLFERFNVKLLPAIVGNYITAFSLGMLVNPVVPGLGEITEKPWFLYAISLGVVFIVVFNLMGMTTQRHGLSVVSVATKMSLIVPILFGLIYYKESMSAGKIAGIVLALIAVYMTTTNPRTAQGMGLRSVLLPTLVFLGSGFIDTSLKYLEQRFVDPEEVALFSGIIFGGAAIIGLLILLYRYLRFRELPKLRDALGGLALGIPNFFSVYFLVRTLQSDFMPSSGIFTLNNVAIVLSSTLLGILLFKELLSRRNWVGVLLAVISIIAVSLL</sequence>
<accession>A0A2S7KN12</accession>
<name>A0A2S7KN12_9FLAO</name>
<keyword evidence="1" id="KW-1133">Transmembrane helix</keyword>
<reference evidence="2 3" key="1">
    <citation type="submission" date="2016-11" db="EMBL/GenBank/DDBJ databases">
        <title>Trade-off between light-utilization and light-protection in marine flavobacteria.</title>
        <authorList>
            <person name="Kumagai Y."/>
        </authorList>
    </citation>
    <scope>NUCLEOTIDE SEQUENCE [LARGE SCALE GENOMIC DNA]</scope>
    <source>
        <strain evidence="2 3">NBRC 107741</strain>
    </source>
</reference>
<feature type="transmembrane region" description="Helical" evidence="1">
    <location>
        <begin position="87"/>
        <end position="110"/>
    </location>
</feature>
<feature type="transmembrane region" description="Helical" evidence="1">
    <location>
        <begin position="270"/>
        <end position="287"/>
    </location>
</feature>
<dbReference type="SUPFAM" id="SSF103481">
    <property type="entry name" value="Multidrug resistance efflux transporter EmrE"/>
    <property type="match status" value="2"/>
</dbReference>
<proteinExistence type="predicted"/>
<dbReference type="OrthoDB" id="1524053at2"/>
<keyword evidence="1" id="KW-0812">Transmembrane</keyword>
<dbReference type="InterPro" id="IPR037185">
    <property type="entry name" value="EmrE-like"/>
</dbReference>
<gene>
    <name evidence="2" type="ORF">BST85_03185</name>
</gene>
<comment type="caution">
    <text evidence="2">The sequence shown here is derived from an EMBL/GenBank/DDBJ whole genome shotgun (WGS) entry which is preliminary data.</text>
</comment>
<feature type="transmembrane region" description="Helical" evidence="1">
    <location>
        <begin position="61"/>
        <end position="80"/>
    </location>
</feature>
<evidence type="ECO:0000313" key="3">
    <source>
        <dbReference type="Proteomes" id="UP000239800"/>
    </source>
</evidence>
<evidence type="ECO:0000313" key="2">
    <source>
        <dbReference type="EMBL" id="PQB04016.1"/>
    </source>
</evidence>
<feature type="transmembrane region" description="Helical" evidence="1">
    <location>
        <begin position="147"/>
        <end position="167"/>
    </location>
</feature>
<feature type="transmembrane region" description="Helical" evidence="1">
    <location>
        <begin position="116"/>
        <end position="135"/>
    </location>
</feature>
<organism evidence="2 3">
    <name type="scientific">Aureitalea marina</name>
    <dbReference type="NCBI Taxonomy" id="930804"/>
    <lineage>
        <taxon>Bacteria</taxon>
        <taxon>Pseudomonadati</taxon>
        <taxon>Bacteroidota</taxon>
        <taxon>Flavobacteriia</taxon>
        <taxon>Flavobacteriales</taxon>
        <taxon>Flavobacteriaceae</taxon>
        <taxon>Aureitalea</taxon>
    </lineage>
</organism>
<evidence type="ECO:0000256" key="1">
    <source>
        <dbReference type="SAM" id="Phobius"/>
    </source>
</evidence>
<keyword evidence="1" id="KW-0472">Membrane</keyword>
<protein>
    <submittedName>
        <fullName evidence="2">Uncharacterized protein</fullName>
    </submittedName>
</protein>
<keyword evidence="3" id="KW-1185">Reference proteome</keyword>
<dbReference type="AlphaFoldDB" id="A0A2S7KN12"/>
<feature type="transmembrane region" description="Helical" evidence="1">
    <location>
        <begin position="179"/>
        <end position="200"/>
    </location>
</feature>
<feature type="transmembrane region" description="Helical" evidence="1">
    <location>
        <begin position="242"/>
        <end position="263"/>
    </location>
</feature>
<dbReference type="EMBL" id="MQUB01000001">
    <property type="protein sequence ID" value="PQB04016.1"/>
    <property type="molecule type" value="Genomic_DNA"/>
</dbReference>
<feature type="transmembrane region" description="Helical" evidence="1">
    <location>
        <begin position="6"/>
        <end position="21"/>
    </location>
</feature>
<feature type="transmembrane region" description="Helical" evidence="1">
    <location>
        <begin position="212"/>
        <end position="230"/>
    </location>
</feature>
<dbReference type="RefSeq" id="WP_104811939.1">
    <property type="nucleotide sequence ID" value="NZ_MQUB01000001.1"/>
</dbReference>
<dbReference type="Proteomes" id="UP000239800">
    <property type="component" value="Unassembled WGS sequence"/>
</dbReference>
<feature type="transmembrane region" description="Helical" evidence="1">
    <location>
        <begin position="28"/>
        <end position="49"/>
    </location>
</feature>